<name>A0A645DH54_9ZZZZ</name>
<proteinExistence type="predicted"/>
<dbReference type="EMBL" id="VSSQ01035996">
    <property type="protein sequence ID" value="MPM88368.1"/>
    <property type="molecule type" value="Genomic_DNA"/>
</dbReference>
<reference evidence="2" key="1">
    <citation type="submission" date="2019-08" db="EMBL/GenBank/DDBJ databases">
        <authorList>
            <person name="Kucharzyk K."/>
            <person name="Murdoch R.W."/>
            <person name="Higgins S."/>
            <person name="Loffler F."/>
        </authorList>
    </citation>
    <scope>NUCLEOTIDE SEQUENCE</scope>
</reference>
<accession>A0A645DH54</accession>
<sequence>MDIEGCASVGGPVLIALLVLLREYDFAHLSDHPDDSGHPHPEEGPGAADRYRARDSRDVSVADRSA</sequence>
<protein>
    <submittedName>
        <fullName evidence="2">Uncharacterized protein</fullName>
    </submittedName>
</protein>
<organism evidence="2">
    <name type="scientific">bioreactor metagenome</name>
    <dbReference type="NCBI Taxonomy" id="1076179"/>
    <lineage>
        <taxon>unclassified sequences</taxon>
        <taxon>metagenomes</taxon>
        <taxon>ecological metagenomes</taxon>
    </lineage>
</organism>
<evidence type="ECO:0000313" key="2">
    <source>
        <dbReference type="EMBL" id="MPM88368.1"/>
    </source>
</evidence>
<feature type="region of interest" description="Disordered" evidence="1">
    <location>
        <begin position="29"/>
        <end position="66"/>
    </location>
</feature>
<evidence type="ECO:0000256" key="1">
    <source>
        <dbReference type="SAM" id="MobiDB-lite"/>
    </source>
</evidence>
<dbReference type="AlphaFoldDB" id="A0A645DH54"/>
<comment type="caution">
    <text evidence="2">The sequence shown here is derived from an EMBL/GenBank/DDBJ whole genome shotgun (WGS) entry which is preliminary data.</text>
</comment>
<gene>
    <name evidence="2" type="ORF">SDC9_135471</name>
</gene>